<dbReference type="Proteomes" id="UP000005496">
    <property type="component" value="Unassembled WGS sequence"/>
</dbReference>
<comment type="caution">
    <text evidence="1">The sequence shown here is derived from an EMBL/GenBank/DDBJ whole genome shotgun (WGS) entry which is preliminary data.</text>
</comment>
<dbReference type="AlphaFoldDB" id="D6SK12"/>
<name>D6SK12_9BACT</name>
<sequence>MFCDPGRKRGFFGINSEKGRDLIQPPPAPPWLRRGATPCPGFTAGKSALIYFSSGNSSFFFWLSLPRASSGQSVQGRDLIQPPPAPPWLRRGATPCPGFTAGKSALIYFSSGNSSFFFWLSLPRASSGQSVQGRDLIQPPPAPPWLRRGATPCPGFTAGKSALIYFSSGNSSFFFWLSLPRASSGQSVQGRDLIQPPPAPPWLRRGATPCHGFTSVDKCSNLVFIRKRFFSFWLSLPRASRGQCAQ</sequence>
<dbReference type="EMBL" id="ACJN02000001">
    <property type="protein sequence ID" value="EFI36215.1"/>
    <property type="molecule type" value="Genomic_DNA"/>
</dbReference>
<reference evidence="1" key="1">
    <citation type="submission" date="2010-05" db="EMBL/GenBank/DDBJ databases">
        <title>The draft genome of Desulfonatronospira thiodismutans ASO3-1.</title>
        <authorList>
            <consortium name="US DOE Joint Genome Institute (JGI-PGF)"/>
            <person name="Lucas S."/>
            <person name="Copeland A."/>
            <person name="Lapidus A."/>
            <person name="Cheng J.-F."/>
            <person name="Bruce D."/>
            <person name="Goodwin L."/>
            <person name="Pitluck S."/>
            <person name="Chertkov O."/>
            <person name="Brettin T."/>
            <person name="Detter J.C."/>
            <person name="Han C."/>
            <person name="Land M.L."/>
            <person name="Hauser L."/>
            <person name="Kyrpides N."/>
            <person name="Mikhailova N."/>
            <person name="Muyzer G."/>
            <person name="Woyke T."/>
        </authorList>
    </citation>
    <scope>NUCLEOTIDE SEQUENCE [LARGE SCALE GENOMIC DNA]</scope>
    <source>
        <strain evidence="1">ASO3-1</strain>
    </source>
</reference>
<protein>
    <submittedName>
        <fullName evidence="1">Uncharacterized protein</fullName>
    </submittedName>
</protein>
<accession>D6SK12</accession>
<evidence type="ECO:0000313" key="1">
    <source>
        <dbReference type="EMBL" id="EFI36215.1"/>
    </source>
</evidence>
<keyword evidence="2" id="KW-1185">Reference proteome</keyword>
<organism evidence="1 2">
    <name type="scientific">Desulfonatronospira thiodismutans ASO3-1</name>
    <dbReference type="NCBI Taxonomy" id="555779"/>
    <lineage>
        <taxon>Bacteria</taxon>
        <taxon>Pseudomonadati</taxon>
        <taxon>Thermodesulfobacteriota</taxon>
        <taxon>Desulfovibrionia</taxon>
        <taxon>Desulfovibrionales</taxon>
        <taxon>Desulfonatronovibrionaceae</taxon>
        <taxon>Desulfonatronospira</taxon>
    </lineage>
</organism>
<evidence type="ECO:0000313" key="2">
    <source>
        <dbReference type="Proteomes" id="UP000005496"/>
    </source>
</evidence>
<proteinExistence type="predicted"/>
<gene>
    <name evidence="1" type="ORF">Dthio_PD3672</name>
</gene>